<name>A0A0V1AWX7_TRISP</name>
<accession>A0A0V1AWX7</accession>
<dbReference type="Proteomes" id="UP000054776">
    <property type="component" value="Unassembled WGS sequence"/>
</dbReference>
<evidence type="ECO:0000256" key="1">
    <source>
        <dbReference type="SAM" id="MobiDB-lite"/>
    </source>
</evidence>
<dbReference type="EMBL" id="JYDH01000176">
    <property type="protein sequence ID" value="KRY29254.1"/>
    <property type="molecule type" value="Genomic_DNA"/>
</dbReference>
<proteinExistence type="predicted"/>
<feature type="region of interest" description="Disordered" evidence="1">
    <location>
        <begin position="1"/>
        <end position="24"/>
    </location>
</feature>
<protein>
    <submittedName>
        <fullName evidence="2">Uncharacterized protein</fullName>
    </submittedName>
</protein>
<dbReference type="AlphaFoldDB" id="A0A0V1AWX7"/>
<dbReference type="OrthoDB" id="10367859at2759"/>
<dbReference type="InParanoid" id="A0A0V1AWX7"/>
<keyword evidence="3" id="KW-1185">Reference proteome</keyword>
<reference evidence="2 3" key="1">
    <citation type="submission" date="2015-01" db="EMBL/GenBank/DDBJ databases">
        <title>Evolution of Trichinella species and genotypes.</title>
        <authorList>
            <person name="Korhonen P.K."/>
            <person name="Edoardo P."/>
            <person name="Giuseppe L.R."/>
            <person name="Gasser R.B."/>
        </authorList>
    </citation>
    <scope>NUCLEOTIDE SEQUENCE [LARGE SCALE GENOMIC DNA]</scope>
    <source>
        <strain evidence="2">ISS3</strain>
    </source>
</reference>
<organism evidence="2 3">
    <name type="scientific">Trichinella spiralis</name>
    <name type="common">Trichina worm</name>
    <dbReference type="NCBI Taxonomy" id="6334"/>
    <lineage>
        <taxon>Eukaryota</taxon>
        <taxon>Metazoa</taxon>
        <taxon>Ecdysozoa</taxon>
        <taxon>Nematoda</taxon>
        <taxon>Enoplea</taxon>
        <taxon>Dorylaimia</taxon>
        <taxon>Trichinellida</taxon>
        <taxon>Trichinellidae</taxon>
        <taxon>Trichinella</taxon>
    </lineage>
</organism>
<sequence>MTKTMDARTVTVHPHNTVMNRNDPAHRECDRRCCAAHALSSCAGDRRKLTVVPAMQEESIRICSTLFWLPAL</sequence>
<comment type="caution">
    <text evidence="2">The sequence shown here is derived from an EMBL/GenBank/DDBJ whole genome shotgun (WGS) entry which is preliminary data.</text>
</comment>
<evidence type="ECO:0000313" key="2">
    <source>
        <dbReference type="EMBL" id="KRY29254.1"/>
    </source>
</evidence>
<gene>
    <name evidence="2" type="ORF">T01_14763</name>
</gene>
<evidence type="ECO:0000313" key="3">
    <source>
        <dbReference type="Proteomes" id="UP000054776"/>
    </source>
</evidence>